<feature type="domain" description="Pseudouridine synthase RsuA/RluA-like" evidence="6">
    <location>
        <begin position="84"/>
        <end position="233"/>
    </location>
</feature>
<dbReference type="Gene3D" id="3.30.2350.10">
    <property type="entry name" value="Pseudouridine synthase"/>
    <property type="match status" value="1"/>
</dbReference>
<dbReference type="NCBIfam" id="TIGR00005">
    <property type="entry name" value="rluA_subfam"/>
    <property type="match status" value="1"/>
</dbReference>
<dbReference type="InterPro" id="IPR006145">
    <property type="entry name" value="PsdUridine_synth_RsuA/RluA"/>
</dbReference>
<dbReference type="EMBL" id="FNZK01000005">
    <property type="protein sequence ID" value="SEJ25681.1"/>
    <property type="molecule type" value="Genomic_DNA"/>
</dbReference>
<dbReference type="GO" id="GO:0009982">
    <property type="term" value="F:pseudouridine synthase activity"/>
    <property type="evidence" value="ECO:0007669"/>
    <property type="project" value="InterPro"/>
</dbReference>
<evidence type="ECO:0000256" key="1">
    <source>
        <dbReference type="ARBA" id="ARBA00000073"/>
    </source>
</evidence>
<dbReference type="InterPro" id="IPR020103">
    <property type="entry name" value="PsdUridine_synth_cat_dom_sf"/>
</dbReference>
<dbReference type="InterPro" id="IPR006225">
    <property type="entry name" value="PsdUridine_synth_RluC/D"/>
</dbReference>
<dbReference type="PANTHER" id="PTHR21600:SF44">
    <property type="entry name" value="RIBOSOMAL LARGE SUBUNIT PSEUDOURIDINE SYNTHASE D"/>
    <property type="match status" value="1"/>
</dbReference>
<dbReference type="STRING" id="84035.SAMN05660742_10517"/>
<comment type="similarity">
    <text evidence="2 5">Belongs to the pseudouridine synthase RluA family.</text>
</comment>
<protein>
    <recommendedName>
        <fullName evidence="5">Pseudouridine synthase</fullName>
        <ecNumber evidence="5">5.4.99.-</ecNumber>
    </recommendedName>
</protein>
<dbReference type="GO" id="GO:0003723">
    <property type="term" value="F:RNA binding"/>
    <property type="evidence" value="ECO:0007669"/>
    <property type="project" value="InterPro"/>
</dbReference>
<proteinExistence type="inferred from homology"/>
<keyword evidence="8" id="KW-1185">Reference proteome</keyword>
<dbReference type="PROSITE" id="PS01129">
    <property type="entry name" value="PSI_RLU"/>
    <property type="match status" value="1"/>
</dbReference>
<evidence type="ECO:0000259" key="6">
    <source>
        <dbReference type="Pfam" id="PF00849"/>
    </source>
</evidence>
<dbReference type="RefSeq" id="WP_091830151.1">
    <property type="nucleotide sequence ID" value="NZ_FNZK01000005.1"/>
</dbReference>
<evidence type="ECO:0000313" key="8">
    <source>
        <dbReference type="Proteomes" id="UP000199662"/>
    </source>
</evidence>
<dbReference type="GO" id="GO:0000455">
    <property type="term" value="P:enzyme-directed rRNA pseudouridine synthesis"/>
    <property type="evidence" value="ECO:0007669"/>
    <property type="project" value="TreeGrafter"/>
</dbReference>
<evidence type="ECO:0000313" key="7">
    <source>
        <dbReference type="EMBL" id="SEJ25681.1"/>
    </source>
</evidence>
<dbReference type="InterPro" id="IPR006224">
    <property type="entry name" value="PsdUridine_synth_RluA-like_CS"/>
</dbReference>
<sequence>MTTFIVPHTTVPQSAKEFLRQKEGISLNLWRKIKQNDEFYINKKKENPGLAMVSPDDEICYTLAQHSTIEPTPLPLEICYEDDYLLIVNKPTGQLVHPTTKERQTTLANAILYYYKQNNLQLMYHPVHRLDKNTSGLVLIAKMPQIQHLLSTGSTKLFRRTYQAIVAGRPASDSGLINAPIGRKPSSIIERMVTASGQIARTHYQILQTNGTYSLLKVELETGRTHQIRVHLAYIGHSIIGDDLYGGSLDLIDHQALHASKLTFIHPVTHTSITVVCDIPLDMQRIISTL</sequence>
<dbReference type="Pfam" id="PF00849">
    <property type="entry name" value="PseudoU_synth_2"/>
    <property type="match status" value="1"/>
</dbReference>
<keyword evidence="3 5" id="KW-0413">Isomerase</keyword>
<organism evidence="7 8">
    <name type="scientific">Propionispira arboris</name>
    <dbReference type="NCBI Taxonomy" id="84035"/>
    <lineage>
        <taxon>Bacteria</taxon>
        <taxon>Bacillati</taxon>
        <taxon>Bacillota</taxon>
        <taxon>Negativicutes</taxon>
        <taxon>Selenomonadales</taxon>
        <taxon>Selenomonadaceae</taxon>
        <taxon>Propionispira</taxon>
    </lineage>
</organism>
<evidence type="ECO:0000256" key="4">
    <source>
        <dbReference type="PIRSR" id="PIRSR606225-1"/>
    </source>
</evidence>
<evidence type="ECO:0000256" key="3">
    <source>
        <dbReference type="ARBA" id="ARBA00023235"/>
    </source>
</evidence>
<dbReference type="CDD" id="cd02869">
    <property type="entry name" value="PseudoU_synth_RluA_like"/>
    <property type="match status" value="1"/>
</dbReference>
<dbReference type="Proteomes" id="UP000199662">
    <property type="component" value="Unassembled WGS sequence"/>
</dbReference>
<reference evidence="8" key="1">
    <citation type="submission" date="2016-10" db="EMBL/GenBank/DDBJ databases">
        <authorList>
            <person name="Varghese N."/>
            <person name="Submissions S."/>
        </authorList>
    </citation>
    <scope>NUCLEOTIDE SEQUENCE [LARGE SCALE GENOMIC DNA]</scope>
    <source>
        <strain evidence="8">DSM 2179</strain>
    </source>
</reference>
<dbReference type="AlphaFoldDB" id="A0A1H6X8Z3"/>
<name>A0A1H6X8Z3_9FIRM</name>
<comment type="function">
    <text evidence="5">Responsible for synthesis of pseudouridine from uracil.</text>
</comment>
<evidence type="ECO:0000256" key="2">
    <source>
        <dbReference type="ARBA" id="ARBA00010876"/>
    </source>
</evidence>
<dbReference type="PANTHER" id="PTHR21600">
    <property type="entry name" value="MITOCHONDRIAL RNA PSEUDOURIDINE SYNTHASE"/>
    <property type="match status" value="1"/>
</dbReference>
<dbReference type="InterPro" id="IPR050188">
    <property type="entry name" value="RluA_PseudoU_synthase"/>
</dbReference>
<dbReference type="EC" id="5.4.99.-" evidence="5"/>
<comment type="catalytic activity">
    <reaction evidence="1 5">
        <text>a uridine in RNA = a pseudouridine in RNA</text>
        <dbReference type="Rhea" id="RHEA:48348"/>
        <dbReference type="Rhea" id="RHEA-COMP:12068"/>
        <dbReference type="Rhea" id="RHEA-COMP:12069"/>
        <dbReference type="ChEBI" id="CHEBI:65314"/>
        <dbReference type="ChEBI" id="CHEBI:65315"/>
    </reaction>
</comment>
<evidence type="ECO:0000256" key="5">
    <source>
        <dbReference type="RuleBase" id="RU362028"/>
    </source>
</evidence>
<gene>
    <name evidence="7" type="ORF">SAMN05660742_10517</name>
</gene>
<feature type="active site" evidence="4">
    <location>
        <position position="131"/>
    </location>
</feature>
<dbReference type="SUPFAM" id="SSF55120">
    <property type="entry name" value="Pseudouridine synthase"/>
    <property type="match status" value="1"/>
</dbReference>
<accession>A0A1H6X8Z3</accession>
<dbReference type="GO" id="GO:0140098">
    <property type="term" value="F:catalytic activity, acting on RNA"/>
    <property type="evidence" value="ECO:0007669"/>
    <property type="project" value="UniProtKB-ARBA"/>
</dbReference>